<dbReference type="EMBL" id="MK719732">
    <property type="protein sequence ID" value="QCQ62165.1"/>
    <property type="molecule type" value="Genomic_DNA"/>
</dbReference>
<proteinExistence type="predicted"/>
<evidence type="ECO:0000313" key="2">
    <source>
        <dbReference type="Proteomes" id="UP000304551"/>
    </source>
</evidence>
<reference evidence="1 2" key="1">
    <citation type="submission" date="2019-03" db="EMBL/GenBank/DDBJ databases">
        <title>Genomic and seasonal variations among aquatic phages infecting the Baltic Sea Gammaproteobacteria Rheinheimera sp. bal341.</title>
        <authorList>
            <person name="Nilsson E."/>
            <person name="Li K."/>
            <person name="Fridlund J."/>
            <person name="Sulcius S."/>
            <person name="Bunse C."/>
            <person name="Karlsson C.M.G."/>
            <person name="Lindh M."/>
            <person name="Lundin D."/>
            <person name="Pinhassi J."/>
            <person name="Holmfeldt K."/>
        </authorList>
    </citation>
    <scope>NUCLEOTIDE SEQUENCE [LARGE SCALE GENOMIC DNA]</scope>
</reference>
<accession>A0A4V1F020</accession>
<evidence type="ECO:0000313" key="1">
    <source>
        <dbReference type="EMBL" id="QCQ62165.1"/>
    </source>
</evidence>
<gene>
    <name evidence="1" type="ORF">Barba20S_gp045</name>
</gene>
<dbReference type="Proteomes" id="UP000304551">
    <property type="component" value="Segment"/>
</dbReference>
<protein>
    <submittedName>
        <fullName evidence="1">Uncharacterized protein</fullName>
    </submittedName>
</protein>
<sequence>MLPAITATQDIADINANLLWPDLTDPIVASTVIENKANVIIFKALVCFDALSLVDSAS</sequence>
<name>A0A4V1F020_9CAUD</name>
<organism evidence="1 2">
    <name type="scientific">Rheinheimera phage vB_RspM_Barba20S</name>
    <dbReference type="NCBI Taxonomy" id="2565662"/>
    <lineage>
        <taxon>Viruses</taxon>
        <taxon>Duplodnaviria</taxon>
        <taxon>Heunggongvirae</taxon>
        <taxon>Uroviricota</taxon>
        <taxon>Caudoviricetes</taxon>
        <taxon>Barbavirus</taxon>
        <taxon>Barbavirus barba5S</taxon>
    </lineage>
</organism>